<dbReference type="GO" id="GO:0000981">
    <property type="term" value="F:DNA-binding transcription factor activity, RNA polymerase II-specific"/>
    <property type="evidence" value="ECO:0007669"/>
    <property type="project" value="TreeGrafter"/>
</dbReference>
<keyword evidence="5" id="KW-0539">Nucleus</keyword>
<keyword evidence="4" id="KW-0804">Transcription</keyword>
<gene>
    <name evidence="8" type="ORF">HHK36_013267</name>
</gene>
<evidence type="ECO:0000259" key="7">
    <source>
        <dbReference type="PROSITE" id="PS50066"/>
    </source>
</evidence>
<dbReference type="Pfam" id="PF00319">
    <property type="entry name" value="SRF-TF"/>
    <property type="match status" value="1"/>
</dbReference>
<evidence type="ECO:0000313" key="8">
    <source>
        <dbReference type="EMBL" id="KAF8402313.1"/>
    </source>
</evidence>
<keyword evidence="2" id="KW-0805">Transcription regulation</keyword>
<dbReference type="PANTHER" id="PTHR11945">
    <property type="entry name" value="MADS BOX PROTEIN"/>
    <property type="match status" value="1"/>
</dbReference>
<evidence type="ECO:0000256" key="5">
    <source>
        <dbReference type="ARBA" id="ARBA00023242"/>
    </source>
</evidence>
<dbReference type="SMART" id="SM00432">
    <property type="entry name" value="MADS"/>
    <property type="match status" value="1"/>
</dbReference>
<accession>A0A835DGA7</accession>
<dbReference type="CDD" id="cd00120">
    <property type="entry name" value="MADS"/>
    <property type="match status" value="1"/>
</dbReference>
<protein>
    <recommendedName>
        <fullName evidence="7">MADS-box domain-containing protein</fullName>
    </recommendedName>
</protein>
<dbReference type="SUPFAM" id="SSF55455">
    <property type="entry name" value="SRF-like"/>
    <property type="match status" value="1"/>
</dbReference>
<evidence type="ECO:0000256" key="1">
    <source>
        <dbReference type="ARBA" id="ARBA00004123"/>
    </source>
</evidence>
<evidence type="ECO:0000256" key="3">
    <source>
        <dbReference type="ARBA" id="ARBA00023125"/>
    </source>
</evidence>
<dbReference type="PROSITE" id="PS50066">
    <property type="entry name" value="MADS_BOX_2"/>
    <property type="match status" value="1"/>
</dbReference>
<proteinExistence type="predicted"/>
<dbReference type="Proteomes" id="UP000655225">
    <property type="component" value="Unassembled WGS sequence"/>
</dbReference>
<keyword evidence="3" id="KW-0238">DNA-binding</keyword>
<dbReference type="GO" id="GO:0005634">
    <property type="term" value="C:nucleus"/>
    <property type="evidence" value="ECO:0007669"/>
    <property type="project" value="UniProtKB-SubCell"/>
</dbReference>
<name>A0A835DGA7_TETSI</name>
<feature type="domain" description="MADS-box" evidence="7">
    <location>
        <begin position="1"/>
        <end position="61"/>
    </location>
</feature>
<dbReference type="Gene3D" id="3.40.1810.10">
    <property type="entry name" value="Transcription factor, MADS-box"/>
    <property type="match status" value="1"/>
</dbReference>
<evidence type="ECO:0000256" key="2">
    <source>
        <dbReference type="ARBA" id="ARBA00023015"/>
    </source>
</evidence>
<dbReference type="GO" id="GO:0046983">
    <property type="term" value="F:protein dimerization activity"/>
    <property type="evidence" value="ECO:0007669"/>
    <property type="project" value="InterPro"/>
</dbReference>
<organism evidence="8 9">
    <name type="scientific">Tetracentron sinense</name>
    <name type="common">Spur-leaf</name>
    <dbReference type="NCBI Taxonomy" id="13715"/>
    <lineage>
        <taxon>Eukaryota</taxon>
        <taxon>Viridiplantae</taxon>
        <taxon>Streptophyta</taxon>
        <taxon>Embryophyta</taxon>
        <taxon>Tracheophyta</taxon>
        <taxon>Spermatophyta</taxon>
        <taxon>Magnoliopsida</taxon>
        <taxon>Trochodendrales</taxon>
        <taxon>Trochodendraceae</taxon>
        <taxon>Tetracentron</taxon>
    </lineage>
</organism>
<comment type="caution">
    <text evidence="8">The sequence shown here is derived from an EMBL/GenBank/DDBJ whole genome shotgun (WGS) entry which is preliminary data.</text>
</comment>
<dbReference type="PANTHER" id="PTHR11945:SF570">
    <property type="entry name" value="MADS-BOX TRANSCRIPTION FACTOR FAMILY PROTEIN-RELATED"/>
    <property type="match status" value="1"/>
</dbReference>
<sequence>MGRRKLEMKKIECLKARQVCFTKRRKGLFKKAFDLSAISGLDIAAVVFSPAEKPFVFGNLERLLDLHFHFPCNGSSSSSSSEIAAVDEDSRPDSNGGDPDIDFHLPWELNVVQRLEERKTHRCDDGSIINGAQSFILNPTGECSFSVDGPPLFEFPQSMSVMPPTEDEFYAINNNNYQDLGLTDAENCSITDANTDLRCFWNDGISADELIDVGQGLGLTEVEVDEFVKGSSKDEKEVDHKELSCTERPTTDTAGSVPGKVLELADAAMENSGGSIICAQRYPEDRPIMSSVVVMLSNDHGFYRKIAIAKKFGWNLD</sequence>
<dbReference type="GO" id="GO:0000978">
    <property type="term" value="F:RNA polymerase II cis-regulatory region sequence-specific DNA binding"/>
    <property type="evidence" value="ECO:0007669"/>
    <property type="project" value="TreeGrafter"/>
</dbReference>
<dbReference type="EMBL" id="JABCRI010000008">
    <property type="protein sequence ID" value="KAF8402313.1"/>
    <property type="molecule type" value="Genomic_DNA"/>
</dbReference>
<evidence type="ECO:0000256" key="6">
    <source>
        <dbReference type="SAM" id="MobiDB-lite"/>
    </source>
</evidence>
<comment type="subcellular location">
    <subcellularLocation>
        <location evidence="1">Nucleus</location>
    </subcellularLocation>
</comment>
<dbReference type="PRINTS" id="PR00404">
    <property type="entry name" value="MADSDOMAIN"/>
</dbReference>
<dbReference type="AlphaFoldDB" id="A0A835DGA7"/>
<feature type="region of interest" description="Disordered" evidence="6">
    <location>
        <begin position="75"/>
        <end position="99"/>
    </location>
</feature>
<dbReference type="OrthoDB" id="1898716at2759"/>
<reference evidence="8 9" key="1">
    <citation type="submission" date="2020-04" db="EMBL/GenBank/DDBJ databases">
        <title>Plant Genome Project.</title>
        <authorList>
            <person name="Zhang R.-G."/>
        </authorList>
    </citation>
    <scope>NUCLEOTIDE SEQUENCE [LARGE SCALE GENOMIC DNA]</scope>
    <source>
        <strain evidence="8">YNK0</strain>
        <tissue evidence="8">Leaf</tissue>
    </source>
</reference>
<evidence type="ECO:0000313" key="9">
    <source>
        <dbReference type="Proteomes" id="UP000655225"/>
    </source>
</evidence>
<evidence type="ECO:0000256" key="4">
    <source>
        <dbReference type="ARBA" id="ARBA00023163"/>
    </source>
</evidence>
<dbReference type="InterPro" id="IPR002100">
    <property type="entry name" value="TF_MADSbox"/>
</dbReference>
<dbReference type="InterPro" id="IPR036879">
    <property type="entry name" value="TF_MADSbox_sf"/>
</dbReference>
<keyword evidence="9" id="KW-1185">Reference proteome</keyword>